<dbReference type="KEGG" id="vpy:HZI73_24195"/>
<dbReference type="GO" id="GO:0005737">
    <property type="term" value="C:cytoplasm"/>
    <property type="evidence" value="ECO:0007669"/>
    <property type="project" value="TreeGrafter"/>
</dbReference>
<dbReference type="Gene3D" id="3.10.620.30">
    <property type="match status" value="1"/>
</dbReference>
<dbReference type="SUPFAM" id="SSF54001">
    <property type="entry name" value="Cysteine proteinases"/>
    <property type="match status" value="1"/>
</dbReference>
<name>A0A8J8MPK4_9FIRM</name>
<evidence type="ECO:0000313" key="3">
    <source>
        <dbReference type="EMBL" id="QUI25207.1"/>
    </source>
</evidence>
<keyword evidence="1" id="KW-0175">Coiled coil</keyword>
<dbReference type="AlphaFoldDB" id="A0A8J8MPK4"/>
<reference evidence="3" key="1">
    <citation type="submission" date="2020-07" db="EMBL/GenBank/DDBJ databases">
        <title>Vallitalea pronyensis genome.</title>
        <authorList>
            <person name="Postec A."/>
        </authorList>
    </citation>
    <scope>NUCLEOTIDE SEQUENCE</scope>
    <source>
        <strain evidence="3">FatNI3</strain>
    </source>
</reference>
<evidence type="ECO:0000256" key="1">
    <source>
        <dbReference type="SAM" id="Coils"/>
    </source>
</evidence>
<evidence type="ECO:0000313" key="4">
    <source>
        <dbReference type="Proteomes" id="UP000683246"/>
    </source>
</evidence>
<dbReference type="InterPro" id="IPR002931">
    <property type="entry name" value="Transglutaminase-like"/>
</dbReference>
<keyword evidence="4" id="KW-1185">Reference proteome</keyword>
<dbReference type="PANTHER" id="PTHR46333">
    <property type="entry name" value="CYTOKINESIS PROTEIN 3"/>
    <property type="match status" value="1"/>
</dbReference>
<accession>A0A8J8MPK4</accession>
<feature type="coiled-coil region" evidence="1">
    <location>
        <begin position="155"/>
        <end position="182"/>
    </location>
</feature>
<dbReference type="PANTHER" id="PTHR46333:SF2">
    <property type="entry name" value="CYTOKINESIS PROTEIN 3"/>
    <property type="match status" value="1"/>
</dbReference>
<sequence>MIKGIKRIVGAIIWTAVLWFVLQIAHGITDTRRDMDDVAGNNPTDIEVESMDTLPVAETVPHALAKQSRESKQVKENEMDAQEQHQYAKQFLSADGQLVYNDLFINILNHNTESFEVAVVGKDEFTQAYTALMHDAPEIFYVKSFVYYMDKHDRIQSARIIYNVTKEERERKEKEMEIVVNELLGKVQHKWGDYEKVKYLYDTIIQRTTYDLNAPDHQNIYSVLVGRRSVCAGYARTLQYLMHQLDMVSIYVTGFALNTDGSNIGHAWNLVKMDDEYYHVDATWGDPMFQMKHAHKDYIGYAYFGMSSEDLARTHVVDMDYPLPPAEGILNNYYVKEKLLVDQTSAGGFLLQALIHGSGVGQRVYSMKCVEGYDTIIEDIFKNGYINKLIRQANDSVSRPYADVQAIYPSPEAKIIDFILDFKDETP</sequence>
<evidence type="ECO:0000259" key="2">
    <source>
        <dbReference type="SMART" id="SM00460"/>
    </source>
</evidence>
<dbReference type="InterPro" id="IPR038765">
    <property type="entry name" value="Papain-like_cys_pep_sf"/>
</dbReference>
<dbReference type="InterPro" id="IPR052557">
    <property type="entry name" value="CAP/Cytokinesis_protein"/>
</dbReference>
<organism evidence="3 4">
    <name type="scientific">Vallitalea pronyensis</name>
    <dbReference type="NCBI Taxonomy" id="1348613"/>
    <lineage>
        <taxon>Bacteria</taxon>
        <taxon>Bacillati</taxon>
        <taxon>Bacillota</taxon>
        <taxon>Clostridia</taxon>
        <taxon>Lachnospirales</taxon>
        <taxon>Vallitaleaceae</taxon>
        <taxon>Vallitalea</taxon>
    </lineage>
</organism>
<dbReference type="RefSeq" id="WP_212695906.1">
    <property type="nucleotide sequence ID" value="NZ_CP058649.1"/>
</dbReference>
<feature type="domain" description="Transglutaminase-like" evidence="2">
    <location>
        <begin position="223"/>
        <end position="284"/>
    </location>
</feature>
<dbReference type="Pfam" id="PF01841">
    <property type="entry name" value="Transglut_core"/>
    <property type="match status" value="1"/>
</dbReference>
<proteinExistence type="predicted"/>
<dbReference type="EMBL" id="CP058649">
    <property type="protein sequence ID" value="QUI25207.1"/>
    <property type="molecule type" value="Genomic_DNA"/>
</dbReference>
<gene>
    <name evidence="3" type="ORF">HZI73_24195</name>
</gene>
<protein>
    <recommendedName>
        <fullName evidence="2">Transglutaminase-like domain-containing protein</fullName>
    </recommendedName>
</protein>
<dbReference type="Proteomes" id="UP000683246">
    <property type="component" value="Chromosome"/>
</dbReference>
<dbReference type="SMART" id="SM00460">
    <property type="entry name" value="TGc"/>
    <property type="match status" value="1"/>
</dbReference>